<evidence type="ECO:0000259" key="2">
    <source>
        <dbReference type="PROSITE" id="PS50846"/>
    </source>
</evidence>
<feature type="region of interest" description="Disordered" evidence="1">
    <location>
        <begin position="268"/>
        <end position="314"/>
    </location>
</feature>
<feature type="compositionally biased region" description="Low complexity" evidence="1">
    <location>
        <begin position="23"/>
        <end position="56"/>
    </location>
</feature>
<feature type="compositionally biased region" description="Pro residues" evidence="1">
    <location>
        <begin position="238"/>
        <end position="247"/>
    </location>
</feature>
<dbReference type="Gene3D" id="3.30.70.100">
    <property type="match status" value="1"/>
</dbReference>
<dbReference type="Pfam" id="PF00403">
    <property type="entry name" value="HMA"/>
    <property type="match status" value="1"/>
</dbReference>
<keyword evidence="4" id="KW-1185">Reference proteome</keyword>
<name>A0A811PCS8_9POAL</name>
<dbReference type="InterPro" id="IPR044526">
    <property type="entry name" value="NAKR1-3"/>
</dbReference>
<evidence type="ECO:0000313" key="3">
    <source>
        <dbReference type="EMBL" id="CAD6238443.1"/>
    </source>
</evidence>
<dbReference type="AlphaFoldDB" id="A0A811PCS8"/>
<comment type="caution">
    <text evidence="3">The sequence shown here is derived from an EMBL/GenBank/DDBJ whole genome shotgun (WGS) entry which is preliminary data.</text>
</comment>
<evidence type="ECO:0000313" key="4">
    <source>
        <dbReference type="Proteomes" id="UP000604825"/>
    </source>
</evidence>
<dbReference type="InterPro" id="IPR036163">
    <property type="entry name" value="HMA_dom_sf"/>
</dbReference>
<feature type="region of interest" description="Disordered" evidence="1">
    <location>
        <begin position="221"/>
        <end position="256"/>
    </location>
</feature>
<sequence length="498" mass="52337">MPAPVQRAPALFLLKQVRDNAVSGSSATSAAEAESSSAATAETTAAMEGSGSAAAREAAEPKQSRETSASFAAEQEAAEEEDGAGAGAEARRHALEARRMGTVWKRGGWGRCGGGGEESEVAVEESSEMCNGVCFLTIGIDQQLASVRTQIKGTAGKPLFSPPFAQNSAAAAKMMRLLASDRSANFVMIHDRYVKERLQGLSGLSCSSAASTSVVASTGRAIDRYSPRLRDPHRRLPPSLPKPPRPSSSPFSSTIDSSFSLKQQQLCHYDDDGKDRRKKKSTAAAAVRGSSSTSSSEHRKNKKKAVQLQQVSPASSSRFLLNSSRLMMQSDDEITVVDSLPPLPSPRPYFIDDAGDDIDIFPPSHGGAVLPGVPSSPQLVAPPVDLFAEPSASGAGTSSSSSEIGGRSHVVAGDNTVMVVVLRVSLHCKGCAGKVKKHISKMEGVTSFDIDIATKKVTVVGDVTPLGVLNSISKVKSAQFWTDSRSYLSTPPRASASF</sequence>
<proteinExistence type="predicted"/>
<dbReference type="EMBL" id="CAJGYO010000006">
    <property type="protein sequence ID" value="CAD6238443.1"/>
    <property type="molecule type" value="Genomic_DNA"/>
</dbReference>
<evidence type="ECO:0000256" key="1">
    <source>
        <dbReference type="SAM" id="MobiDB-lite"/>
    </source>
</evidence>
<accession>A0A811PCS8</accession>
<dbReference type="SUPFAM" id="SSF55008">
    <property type="entry name" value="HMA, heavy metal-associated domain"/>
    <property type="match status" value="1"/>
</dbReference>
<feature type="region of interest" description="Disordered" evidence="1">
    <location>
        <begin position="22"/>
        <end position="90"/>
    </location>
</feature>
<dbReference type="PANTHER" id="PTHR46119">
    <property type="entry name" value="OS08G0405700 PROTEIN"/>
    <property type="match status" value="1"/>
</dbReference>
<dbReference type="CDD" id="cd00371">
    <property type="entry name" value="HMA"/>
    <property type="match status" value="1"/>
</dbReference>
<dbReference type="InterPro" id="IPR006121">
    <property type="entry name" value="HMA_dom"/>
</dbReference>
<dbReference type="Proteomes" id="UP000604825">
    <property type="component" value="Unassembled WGS sequence"/>
</dbReference>
<feature type="compositionally biased region" description="Low complexity" evidence="1">
    <location>
        <begin position="282"/>
        <end position="295"/>
    </location>
</feature>
<dbReference type="PROSITE" id="PS50846">
    <property type="entry name" value="HMA_2"/>
    <property type="match status" value="1"/>
</dbReference>
<dbReference type="PANTHER" id="PTHR46119:SF28">
    <property type="entry name" value="OS01G0976300 PROTEIN"/>
    <property type="match status" value="1"/>
</dbReference>
<protein>
    <recommendedName>
        <fullName evidence="2">HMA domain-containing protein</fullName>
    </recommendedName>
</protein>
<feature type="domain" description="HMA" evidence="2">
    <location>
        <begin position="417"/>
        <end position="483"/>
    </location>
</feature>
<dbReference type="GO" id="GO:0046872">
    <property type="term" value="F:metal ion binding"/>
    <property type="evidence" value="ECO:0007669"/>
    <property type="project" value="InterPro"/>
</dbReference>
<feature type="compositionally biased region" description="Basic and acidic residues" evidence="1">
    <location>
        <begin position="221"/>
        <end position="230"/>
    </location>
</feature>
<organism evidence="3 4">
    <name type="scientific">Miscanthus lutarioriparius</name>
    <dbReference type="NCBI Taxonomy" id="422564"/>
    <lineage>
        <taxon>Eukaryota</taxon>
        <taxon>Viridiplantae</taxon>
        <taxon>Streptophyta</taxon>
        <taxon>Embryophyta</taxon>
        <taxon>Tracheophyta</taxon>
        <taxon>Spermatophyta</taxon>
        <taxon>Magnoliopsida</taxon>
        <taxon>Liliopsida</taxon>
        <taxon>Poales</taxon>
        <taxon>Poaceae</taxon>
        <taxon>PACMAD clade</taxon>
        <taxon>Panicoideae</taxon>
        <taxon>Andropogonodae</taxon>
        <taxon>Andropogoneae</taxon>
        <taxon>Saccharinae</taxon>
        <taxon>Miscanthus</taxon>
    </lineage>
</organism>
<dbReference type="OrthoDB" id="689350at2759"/>
<gene>
    <name evidence="3" type="ORF">NCGR_LOCUS25678</name>
</gene>
<reference evidence="3" key="1">
    <citation type="submission" date="2020-10" db="EMBL/GenBank/DDBJ databases">
        <authorList>
            <person name="Han B."/>
            <person name="Lu T."/>
            <person name="Zhao Q."/>
            <person name="Huang X."/>
            <person name="Zhao Y."/>
        </authorList>
    </citation>
    <scope>NUCLEOTIDE SEQUENCE</scope>
</reference>